<keyword evidence="4" id="KW-1185">Reference proteome</keyword>
<dbReference type="InterPro" id="IPR048749">
    <property type="entry name" value="SLX1_C"/>
</dbReference>
<dbReference type="Gene3D" id="3.30.40.10">
    <property type="entry name" value="Zinc/RING finger domain, C3HC4 (zinc finger)"/>
    <property type="match status" value="1"/>
</dbReference>
<dbReference type="OrthoDB" id="24645at2759"/>
<evidence type="ECO:0000313" key="3">
    <source>
        <dbReference type="EMBL" id="KIY53082.1"/>
    </source>
</evidence>
<feature type="region of interest" description="Disordered" evidence="1">
    <location>
        <begin position="224"/>
        <end position="263"/>
    </location>
</feature>
<proteinExistence type="predicted"/>
<sequence>MITRRPYDRWPLHVKIFSLEAVKCWTDVAKAFMLPPGFTRSVELEGVDGKSGLLGSGRIGGIDVTDSQFTSAYLAKNLVLLGSGVPLECTVCHDVLTNYASEPLSTALCPHSSCTAVSHLDCLAQDFLSSEAEGLALIPRGGVCRSCGAYNLFGDYVRGCYRRFSGTVTSAVEDEDDQLGTEISGSSDVNVSLSKVTCVKNGPKHRRSKEVDYRKAKQVVNTTNSLAIPRKRGRPPKSIKPALSSSSGEEFDFNFSGSSDYSS</sequence>
<organism evidence="3 4">
    <name type="scientific">Fistulina hepatica ATCC 64428</name>
    <dbReference type="NCBI Taxonomy" id="1128425"/>
    <lineage>
        <taxon>Eukaryota</taxon>
        <taxon>Fungi</taxon>
        <taxon>Dikarya</taxon>
        <taxon>Basidiomycota</taxon>
        <taxon>Agaricomycotina</taxon>
        <taxon>Agaricomycetes</taxon>
        <taxon>Agaricomycetidae</taxon>
        <taxon>Agaricales</taxon>
        <taxon>Fistulinaceae</taxon>
        <taxon>Fistulina</taxon>
    </lineage>
</organism>
<dbReference type="Proteomes" id="UP000054144">
    <property type="component" value="Unassembled WGS sequence"/>
</dbReference>
<feature type="domain" description="Structure-specific endonuclease subunit SLX1 C-terminal" evidence="2">
    <location>
        <begin position="88"/>
        <end position="152"/>
    </location>
</feature>
<protein>
    <recommendedName>
        <fullName evidence="2">Structure-specific endonuclease subunit SLX1 C-terminal domain-containing protein</fullName>
    </recommendedName>
</protein>
<dbReference type="AlphaFoldDB" id="A0A0D7ANB3"/>
<gene>
    <name evidence="3" type="ORF">FISHEDRAFT_69223</name>
</gene>
<evidence type="ECO:0000259" key="2">
    <source>
        <dbReference type="Pfam" id="PF21202"/>
    </source>
</evidence>
<accession>A0A0D7ANB3</accession>
<dbReference type="InterPro" id="IPR013083">
    <property type="entry name" value="Znf_RING/FYVE/PHD"/>
</dbReference>
<dbReference type="Pfam" id="PF21202">
    <property type="entry name" value="SLX1_C"/>
    <property type="match status" value="1"/>
</dbReference>
<name>A0A0D7ANB3_9AGAR</name>
<dbReference type="EMBL" id="KN881628">
    <property type="protein sequence ID" value="KIY53082.1"/>
    <property type="molecule type" value="Genomic_DNA"/>
</dbReference>
<reference evidence="3 4" key="1">
    <citation type="journal article" date="2015" name="Fungal Genet. Biol.">
        <title>Evolution of novel wood decay mechanisms in Agaricales revealed by the genome sequences of Fistulina hepatica and Cylindrobasidium torrendii.</title>
        <authorList>
            <person name="Floudas D."/>
            <person name="Held B.W."/>
            <person name="Riley R."/>
            <person name="Nagy L.G."/>
            <person name="Koehler G."/>
            <person name="Ransdell A.S."/>
            <person name="Younus H."/>
            <person name="Chow J."/>
            <person name="Chiniquy J."/>
            <person name="Lipzen A."/>
            <person name="Tritt A."/>
            <person name="Sun H."/>
            <person name="Haridas S."/>
            <person name="LaButti K."/>
            <person name="Ohm R.A."/>
            <person name="Kues U."/>
            <person name="Blanchette R.A."/>
            <person name="Grigoriev I.V."/>
            <person name="Minto R.E."/>
            <person name="Hibbett D.S."/>
        </authorList>
    </citation>
    <scope>NUCLEOTIDE SEQUENCE [LARGE SCALE GENOMIC DNA]</scope>
    <source>
        <strain evidence="3 4">ATCC 64428</strain>
    </source>
</reference>
<evidence type="ECO:0000313" key="4">
    <source>
        <dbReference type="Proteomes" id="UP000054144"/>
    </source>
</evidence>
<evidence type="ECO:0000256" key="1">
    <source>
        <dbReference type="SAM" id="MobiDB-lite"/>
    </source>
</evidence>